<accession>D8MQ18</accession>
<dbReference type="HOGENOM" id="CLU_122429_0_0_6"/>
<dbReference type="STRING" id="634500.EbC_13940"/>
<dbReference type="Pfam" id="PF12680">
    <property type="entry name" value="SnoaL_2"/>
    <property type="match status" value="1"/>
</dbReference>
<proteinExistence type="predicted"/>
<dbReference type="Proteomes" id="UP000008793">
    <property type="component" value="Chromosome"/>
</dbReference>
<dbReference type="InterPro" id="IPR032710">
    <property type="entry name" value="NTF2-like_dom_sf"/>
</dbReference>
<evidence type="ECO:0000313" key="2">
    <source>
        <dbReference type="EMBL" id="CAX58925.1"/>
    </source>
</evidence>
<evidence type="ECO:0000313" key="3">
    <source>
        <dbReference type="Proteomes" id="UP000008793"/>
    </source>
</evidence>
<dbReference type="GeneID" id="90511415"/>
<dbReference type="KEGG" id="ebi:EbC_13940"/>
<dbReference type="Gene3D" id="3.10.450.50">
    <property type="match status" value="1"/>
</dbReference>
<feature type="domain" description="SnoaL-like" evidence="1">
    <location>
        <begin position="12"/>
        <end position="111"/>
    </location>
</feature>
<dbReference type="InterPro" id="IPR037401">
    <property type="entry name" value="SnoaL-like"/>
</dbReference>
<name>D8MQ18_ERWBE</name>
<dbReference type="eggNOG" id="COG3631">
    <property type="taxonomic scope" value="Bacteria"/>
</dbReference>
<dbReference type="SUPFAM" id="SSF54427">
    <property type="entry name" value="NTF2-like"/>
    <property type="match status" value="1"/>
</dbReference>
<dbReference type="RefSeq" id="WP_013201419.1">
    <property type="nucleotide sequence ID" value="NC_014306.1"/>
</dbReference>
<sequence length="143" mass="16597">MTQQETLARLVAFYQTLEASKLNQLADIYHSDICLADPVGEHRGLPVVSDYFSSLLKNLRYCRFDVSQTHHFDNNALLIWRMFYAHPSLQGGAEQTLEGSSYIQFRDDKISFQRDYYDMGAMLYEKIPVLGSVIRQLKKRLQP</sequence>
<organism evidence="3">
    <name type="scientific">Erwinia billingiae (strain Eb661)</name>
    <dbReference type="NCBI Taxonomy" id="634500"/>
    <lineage>
        <taxon>Bacteria</taxon>
        <taxon>Pseudomonadati</taxon>
        <taxon>Pseudomonadota</taxon>
        <taxon>Gammaproteobacteria</taxon>
        <taxon>Enterobacterales</taxon>
        <taxon>Erwiniaceae</taxon>
        <taxon>Erwinia</taxon>
    </lineage>
</organism>
<dbReference type="AlphaFoldDB" id="D8MQ18"/>
<dbReference type="EMBL" id="FP236843">
    <property type="protein sequence ID" value="CAX58925.1"/>
    <property type="molecule type" value="Genomic_DNA"/>
</dbReference>
<protein>
    <submittedName>
        <fullName evidence="2">Putative transcriptional regulator</fullName>
    </submittedName>
</protein>
<keyword evidence="3" id="KW-1185">Reference proteome</keyword>
<gene>
    <name evidence="2" type="ordered locus">EbC_13940</name>
</gene>
<evidence type="ECO:0000259" key="1">
    <source>
        <dbReference type="Pfam" id="PF12680"/>
    </source>
</evidence>
<reference evidence="2 3" key="1">
    <citation type="journal article" date="2010" name="BMC Genomics">
        <title>Genome comparison of the epiphytic bacteria Erwinia billingiae and E. tasmaniensis with the pear pathogen E. pyrifoliae.</title>
        <authorList>
            <person name="Kube M."/>
            <person name="Migdoll A.M."/>
            <person name="Gehring I."/>
            <person name="Heitmann K."/>
            <person name="Mayer Y."/>
            <person name="Kuhl H."/>
            <person name="Knaust F."/>
            <person name="Geider K."/>
            <person name="Reinhardt R."/>
        </authorList>
    </citation>
    <scope>NUCLEOTIDE SEQUENCE [LARGE SCALE GENOMIC DNA]</scope>
    <source>
        <strain evidence="2 3">Eb661</strain>
    </source>
</reference>